<dbReference type="Gene3D" id="3.40.50.300">
    <property type="entry name" value="P-loop containing nucleotide triphosphate hydrolases"/>
    <property type="match status" value="2"/>
</dbReference>
<dbReference type="Proteomes" id="UP001597453">
    <property type="component" value="Unassembled WGS sequence"/>
</dbReference>
<evidence type="ECO:0000259" key="9">
    <source>
        <dbReference type="PROSITE" id="PS51192"/>
    </source>
</evidence>
<keyword evidence="7" id="KW-0234">DNA repair</keyword>
<feature type="domain" description="Helicase ATP-binding" evidence="9">
    <location>
        <begin position="285"/>
        <end position="450"/>
    </location>
</feature>
<keyword evidence="1" id="KW-0547">Nucleotide-binding</keyword>
<keyword evidence="4 11" id="KW-0347">Helicase</keyword>
<dbReference type="Pfam" id="PF00271">
    <property type="entry name" value="Helicase_C"/>
    <property type="match status" value="1"/>
</dbReference>
<dbReference type="PANTHER" id="PTHR47964:SF1">
    <property type="entry name" value="ATP-DEPENDENT DNA HELICASE HOMOLOG RECG, CHLOROPLASTIC"/>
    <property type="match status" value="1"/>
</dbReference>
<gene>
    <name evidence="11" type="ORF">ACFSUQ_05260</name>
</gene>
<evidence type="ECO:0000256" key="7">
    <source>
        <dbReference type="ARBA" id="ARBA00023204"/>
    </source>
</evidence>
<dbReference type="InterPro" id="IPR027417">
    <property type="entry name" value="P-loop_NTPase"/>
</dbReference>
<keyword evidence="5" id="KW-0067">ATP-binding</keyword>
<evidence type="ECO:0000256" key="1">
    <source>
        <dbReference type="ARBA" id="ARBA00022741"/>
    </source>
</evidence>
<dbReference type="SUPFAM" id="SSF52540">
    <property type="entry name" value="P-loop containing nucleoside triphosphate hydrolases"/>
    <property type="match status" value="2"/>
</dbReference>
<name>A0ABW5RJN5_9MICO</name>
<dbReference type="PROSITE" id="PS51194">
    <property type="entry name" value="HELICASE_CTER"/>
    <property type="match status" value="1"/>
</dbReference>
<evidence type="ECO:0000313" key="12">
    <source>
        <dbReference type="Proteomes" id="UP001597453"/>
    </source>
</evidence>
<dbReference type="SMART" id="SM00487">
    <property type="entry name" value="DEXDc"/>
    <property type="match status" value="1"/>
</dbReference>
<dbReference type="GO" id="GO:0004386">
    <property type="term" value="F:helicase activity"/>
    <property type="evidence" value="ECO:0007669"/>
    <property type="project" value="UniProtKB-KW"/>
</dbReference>
<accession>A0ABW5RJN5</accession>
<organism evidence="11 12">
    <name type="scientific">Gulosibacter bifidus</name>
    <dbReference type="NCBI Taxonomy" id="272239"/>
    <lineage>
        <taxon>Bacteria</taxon>
        <taxon>Bacillati</taxon>
        <taxon>Actinomycetota</taxon>
        <taxon>Actinomycetes</taxon>
        <taxon>Micrococcales</taxon>
        <taxon>Microbacteriaceae</taxon>
        <taxon>Gulosibacter</taxon>
    </lineage>
</organism>
<reference evidence="12" key="1">
    <citation type="journal article" date="2019" name="Int. J. Syst. Evol. Microbiol.">
        <title>The Global Catalogue of Microorganisms (GCM) 10K type strain sequencing project: providing services to taxonomists for standard genome sequencing and annotation.</title>
        <authorList>
            <consortium name="The Broad Institute Genomics Platform"/>
            <consortium name="The Broad Institute Genome Sequencing Center for Infectious Disease"/>
            <person name="Wu L."/>
            <person name="Ma J."/>
        </authorList>
    </citation>
    <scope>NUCLEOTIDE SEQUENCE [LARGE SCALE GENOMIC DNA]</scope>
    <source>
        <strain evidence="12">TISTR 1511</strain>
    </source>
</reference>
<protein>
    <recommendedName>
        <fullName evidence="8">Probable DNA 3'-5' helicase RecG</fullName>
    </recommendedName>
</protein>
<keyword evidence="6" id="KW-0238">DNA-binding</keyword>
<dbReference type="CDD" id="cd04488">
    <property type="entry name" value="RecG_wedge_OBF"/>
    <property type="match status" value="1"/>
</dbReference>
<dbReference type="Pfam" id="PF19833">
    <property type="entry name" value="RecG_dom3_C"/>
    <property type="match status" value="1"/>
</dbReference>
<dbReference type="InterPro" id="IPR033454">
    <property type="entry name" value="RecG_wedge"/>
</dbReference>
<dbReference type="SUPFAM" id="SSF50249">
    <property type="entry name" value="Nucleic acid-binding proteins"/>
    <property type="match status" value="1"/>
</dbReference>
<dbReference type="InterPro" id="IPR012340">
    <property type="entry name" value="NA-bd_OB-fold"/>
</dbReference>
<evidence type="ECO:0000256" key="2">
    <source>
        <dbReference type="ARBA" id="ARBA00022763"/>
    </source>
</evidence>
<dbReference type="SMART" id="SM00490">
    <property type="entry name" value="HELICc"/>
    <property type="match status" value="1"/>
</dbReference>
<keyword evidence="12" id="KW-1185">Reference proteome</keyword>
<comment type="caution">
    <text evidence="11">The sequence shown here is derived from an EMBL/GenBank/DDBJ whole genome shotgun (WGS) entry which is preliminary data.</text>
</comment>
<keyword evidence="3" id="KW-0378">Hydrolase</keyword>
<evidence type="ECO:0000256" key="6">
    <source>
        <dbReference type="ARBA" id="ARBA00023125"/>
    </source>
</evidence>
<evidence type="ECO:0000256" key="4">
    <source>
        <dbReference type="ARBA" id="ARBA00022806"/>
    </source>
</evidence>
<dbReference type="InterPro" id="IPR011545">
    <property type="entry name" value="DEAD/DEAH_box_helicase_dom"/>
</dbReference>
<proteinExistence type="predicted"/>
<dbReference type="InterPro" id="IPR014001">
    <property type="entry name" value="Helicase_ATP-bd"/>
</dbReference>
<dbReference type="Pfam" id="PF00270">
    <property type="entry name" value="DEAD"/>
    <property type="match status" value="1"/>
</dbReference>
<dbReference type="InterPro" id="IPR001650">
    <property type="entry name" value="Helicase_C-like"/>
</dbReference>
<evidence type="ECO:0000313" key="11">
    <source>
        <dbReference type="EMBL" id="MFD2674709.1"/>
    </source>
</evidence>
<dbReference type="Gene3D" id="2.40.50.140">
    <property type="entry name" value="Nucleic acid-binding proteins"/>
    <property type="match status" value="1"/>
</dbReference>
<feature type="domain" description="Helicase C-terminal" evidence="10">
    <location>
        <begin position="480"/>
        <end position="639"/>
    </location>
</feature>
<dbReference type="EMBL" id="JBHUNF010000003">
    <property type="protein sequence ID" value="MFD2674709.1"/>
    <property type="molecule type" value="Genomic_DNA"/>
</dbReference>
<dbReference type="InterPro" id="IPR047112">
    <property type="entry name" value="RecG/Mfd"/>
</dbReference>
<evidence type="ECO:0000256" key="5">
    <source>
        <dbReference type="ARBA" id="ARBA00022840"/>
    </source>
</evidence>
<dbReference type="Pfam" id="PF17191">
    <property type="entry name" value="RecG_wedge"/>
    <property type="match status" value="1"/>
</dbReference>
<dbReference type="RefSeq" id="WP_066056375.1">
    <property type="nucleotide sequence ID" value="NZ_JBHUNF010000003.1"/>
</dbReference>
<evidence type="ECO:0000259" key="10">
    <source>
        <dbReference type="PROSITE" id="PS51194"/>
    </source>
</evidence>
<evidence type="ECO:0000256" key="8">
    <source>
        <dbReference type="ARBA" id="ARBA00049819"/>
    </source>
</evidence>
<keyword evidence="2" id="KW-0227">DNA damage</keyword>
<evidence type="ECO:0000256" key="3">
    <source>
        <dbReference type="ARBA" id="ARBA00022801"/>
    </source>
</evidence>
<dbReference type="PROSITE" id="PS51192">
    <property type="entry name" value="HELICASE_ATP_BIND_1"/>
    <property type="match status" value="1"/>
</dbReference>
<dbReference type="PANTHER" id="PTHR47964">
    <property type="entry name" value="ATP-DEPENDENT DNA HELICASE HOMOLOG RECG, CHLOROPLASTIC"/>
    <property type="match status" value="1"/>
</dbReference>
<dbReference type="InterPro" id="IPR045562">
    <property type="entry name" value="RecG_dom3_C"/>
</dbReference>
<sequence length="711" mass="77484">MPPETPLAKLVTAAEAKKLAKAFDMHTASDLLAHLPRRHAQRGELTRMSQLEAGEEVTLVAEVVSTGSRRMHNRRGELFTATITDGHGQVQLTWFSGGKVLGQHLTPGRRGMFSGKVSYYGGTLQLTHPDFQLFDEQSQQTDAAERWAREPIAIYPGTSAVRSWQFATILARVIDRITPLADPVPAAVRDEIGGMHYDEAVRRFHLPRSPEDIERAREALKFTEAFVLQAALAHQRAVAAQRRAVPRPLPSTEVTEGSLRARLDASLPFSLTDDQQTAGDEIAADLAQSTPMQRLLQGEVGSGKTLVAVRAMLQVAEHGGQSALLAPTEVLASQHLASITDALGPELAEQLRPRLLTGSMTKSERQRVMLDIVTGETSIVVGTHALLSDGVEFADLGLLIVDEQHRFGVEQRETLRRRGAATPHLLVLTATPIPRTVAMTAFGDLEISTLRTMPAGRQGIETFAVNLERHPTHIHRVWQRIREEIDAGRQAFVVCPAIEANEDAEDDRDTANVAEIVDVLERLPVLAGVRIAMLHGKLPGAEKTEIMRAFERHEIDVLVATTVIEVGVNVPNASVMAVLDADRFGIAQLHQLRGRVGRGQWPGLCLLVTRMAPESMSFARIEAVAETLDGFALAERDLELRREGDVLGSVQSGGRSSLKVLRVARDGDVIAQARAHASALLARDPHLQQAPALRDALNALGGEQLEHLGMG</sequence>